<evidence type="ECO:0000259" key="11">
    <source>
        <dbReference type="PROSITE" id="PS51684"/>
    </source>
</evidence>
<gene>
    <name evidence="9" type="primary">TRM5</name>
    <name evidence="12" type="ORF">VTJ83DRAFT_2138</name>
</gene>
<feature type="binding site" evidence="9">
    <location>
        <position position="243"/>
    </location>
    <ligand>
        <name>S-adenosyl-L-methionine</name>
        <dbReference type="ChEBI" id="CHEBI:59789"/>
    </ligand>
</feature>
<sequence>MSHPESPYHAEGDMTVFQVPIVRTGTAALNRALFSKSIGIAAAAVHDNKTIAHYRKALQASKEILQADRVSPICPHPDKALAEQGRKCLLLTPGVKAEAPDTWGPVLKDGVQKKDLSVMPYELKLDYDYWSYRDVMLSILPEDLHDEIPSGFNIAGHVAHLNLRDAYVPYKQLIAEILLDKNPQIRTVINKVDNVGAESEFRTFQYEVLAGPDDMQVTVNEGDCTFEFDYSKVYWNSKLETEHRRLVTLFRPGEVVCDVMAGIGPFAVPAGKKRVFVWANDKNPESFKCLEAAIQRNKVAPFVRPFCEDGHAFIRRAADDVLEASRRGECAVLPAKVKPPRRGGKNNNNNNSSSSSSSSRSSKPSSSSQPQAQPQAPAQEERIPIPPTISHFVMNLPASAIDFLPSYRGLYAGHEDLFAPGAGGRLLPMVHVHCFGPKADDDGPKLDVCERVSKALGARVRLAKEGEEEGREETVGEDGLPEVAASVHLVRAVAPAKSMYCASFRLPRAVAFAPRE</sequence>
<dbReference type="InterPro" id="IPR056743">
    <property type="entry name" value="TRM5-TYW2-like_MTfase"/>
</dbReference>
<comment type="caution">
    <text evidence="9">Lacks conserved residue(s) required for the propagation of feature annotation.</text>
</comment>
<dbReference type="InterPro" id="IPR056744">
    <property type="entry name" value="TRM5/TYW2-like_N"/>
</dbReference>
<comment type="function">
    <text evidence="9">Specifically methylates the N1 position of guanosine-37 in various cytoplasmic and mitochondrial tRNAs. Methylation is not dependent on the nature of the nucleoside 5' of the target nucleoside. This is the first step in the biosynthesis of wybutosine (yW), a modified base adjacent to the anticodon of tRNAs and required for accurate decoding.</text>
</comment>
<feature type="binding site" evidence="9">
    <location>
        <begin position="309"/>
        <end position="310"/>
    </location>
    <ligand>
        <name>S-adenosyl-L-methionine</name>
        <dbReference type="ChEBI" id="CHEBI:59789"/>
    </ligand>
</feature>
<evidence type="ECO:0000256" key="6">
    <source>
        <dbReference type="ARBA" id="ARBA00022694"/>
    </source>
</evidence>
<keyword evidence="13" id="KW-1185">Reference proteome</keyword>
<dbReference type="HAMAP" id="MF_03152">
    <property type="entry name" value="TRM5"/>
    <property type="match status" value="1"/>
</dbReference>
<organism evidence="12 13">
    <name type="scientific">Remersonia thermophila</name>
    <dbReference type="NCBI Taxonomy" id="72144"/>
    <lineage>
        <taxon>Eukaryota</taxon>
        <taxon>Fungi</taxon>
        <taxon>Dikarya</taxon>
        <taxon>Ascomycota</taxon>
        <taxon>Pezizomycotina</taxon>
        <taxon>Sordariomycetes</taxon>
        <taxon>Sordariomycetidae</taxon>
        <taxon>Sordariales</taxon>
        <taxon>Sordariales incertae sedis</taxon>
        <taxon>Remersonia</taxon>
    </lineage>
</organism>
<protein>
    <recommendedName>
        <fullName evidence="9">tRNA (guanine(37)-N1)-methyltransferase</fullName>
        <ecNumber evidence="9">2.1.1.228</ecNumber>
    </recommendedName>
    <alternativeName>
        <fullName evidence="9">M1G-methyltransferase</fullName>
    </alternativeName>
    <alternativeName>
        <fullName evidence="9">tRNA [GM37] methyltransferase</fullName>
    </alternativeName>
    <alternativeName>
        <fullName evidence="9">tRNA methyltransferase 5</fullName>
    </alternativeName>
</protein>
<evidence type="ECO:0000313" key="13">
    <source>
        <dbReference type="Proteomes" id="UP001600064"/>
    </source>
</evidence>
<dbReference type="Pfam" id="PF02475">
    <property type="entry name" value="TRM5-TYW2_MTfase"/>
    <property type="match status" value="1"/>
</dbReference>
<accession>A0ABR4DK64</accession>
<proteinExistence type="inferred from homology"/>
<evidence type="ECO:0000313" key="12">
    <source>
        <dbReference type="EMBL" id="KAL2269954.1"/>
    </source>
</evidence>
<evidence type="ECO:0000256" key="1">
    <source>
        <dbReference type="ARBA" id="ARBA00009775"/>
    </source>
</evidence>
<evidence type="ECO:0000256" key="2">
    <source>
        <dbReference type="ARBA" id="ARBA00022490"/>
    </source>
</evidence>
<keyword evidence="7 9" id="KW-0496">Mitochondrion</keyword>
<keyword evidence="8 9" id="KW-0539">Nucleus</keyword>
<feature type="compositionally biased region" description="Low complexity" evidence="10">
    <location>
        <begin position="345"/>
        <end position="378"/>
    </location>
</feature>
<feature type="region of interest" description="Disordered" evidence="10">
    <location>
        <begin position="333"/>
        <end position="379"/>
    </location>
</feature>
<dbReference type="InterPro" id="IPR025792">
    <property type="entry name" value="tRNA_Gua_MeTrfase_euk"/>
</dbReference>
<keyword evidence="4 9" id="KW-0808">Transferase</keyword>
<evidence type="ECO:0000256" key="9">
    <source>
        <dbReference type="HAMAP-Rule" id="MF_03152"/>
    </source>
</evidence>
<keyword evidence="3 9" id="KW-0489">Methyltransferase</keyword>
<evidence type="ECO:0000256" key="8">
    <source>
        <dbReference type="ARBA" id="ARBA00023242"/>
    </source>
</evidence>
<dbReference type="InterPro" id="IPR029063">
    <property type="entry name" value="SAM-dependent_MTases_sf"/>
</dbReference>
<dbReference type="RefSeq" id="XP_070868678.1">
    <property type="nucleotide sequence ID" value="XM_071008375.1"/>
</dbReference>
<dbReference type="Gene3D" id="3.30.300.110">
    <property type="entry name" value="Met-10+ protein-like domains"/>
    <property type="match status" value="1"/>
</dbReference>
<comment type="similarity">
    <text evidence="9">Belongs to the TRM5 / TYW2 family.</text>
</comment>
<keyword evidence="6 9" id="KW-0819">tRNA processing</keyword>
<keyword evidence="5 9" id="KW-0949">S-adenosyl-L-methionine</keyword>
<comment type="subcellular location">
    <subcellularLocation>
        <location evidence="9">Mitochondrion matrix</location>
    </subcellularLocation>
    <subcellularLocation>
        <location evidence="9">Nucleus</location>
    </subcellularLocation>
    <subcellularLocation>
        <location evidence="9">Cytoplasm</location>
    </subcellularLocation>
    <text evidence="9">Predominantly in the mitochondria and in the nucleus.</text>
</comment>
<comment type="subunit">
    <text evidence="9">Monomer.</text>
</comment>
<dbReference type="PROSITE" id="PS51684">
    <property type="entry name" value="SAM_MT_TRM5_TYW2"/>
    <property type="match status" value="1"/>
</dbReference>
<dbReference type="InterPro" id="IPR030382">
    <property type="entry name" value="MeTrfase_TRM5/TYW2"/>
</dbReference>
<evidence type="ECO:0000256" key="5">
    <source>
        <dbReference type="ARBA" id="ARBA00022691"/>
    </source>
</evidence>
<dbReference type="SUPFAM" id="SSF53335">
    <property type="entry name" value="S-adenosyl-L-methionine-dependent methyltransferases"/>
    <property type="match status" value="1"/>
</dbReference>
<feature type="domain" description="SAM-dependent methyltransferase TRM5/TYW2-type" evidence="11">
    <location>
        <begin position="152"/>
        <end position="508"/>
    </location>
</feature>
<feature type="binding site" evidence="9">
    <location>
        <position position="395"/>
    </location>
    <ligand>
        <name>S-adenosyl-L-methionine</name>
        <dbReference type="ChEBI" id="CHEBI:59789"/>
    </ligand>
</feature>
<dbReference type="GeneID" id="98123019"/>
<evidence type="ECO:0000256" key="7">
    <source>
        <dbReference type="ARBA" id="ARBA00023128"/>
    </source>
</evidence>
<comment type="similarity">
    <text evidence="1">Belongs to the class I-like SAM-binding methyltransferase superfamily. TRM5/TYW2 family.</text>
</comment>
<evidence type="ECO:0000256" key="3">
    <source>
        <dbReference type="ARBA" id="ARBA00022603"/>
    </source>
</evidence>
<dbReference type="EMBL" id="JAZGUE010000002">
    <property type="protein sequence ID" value="KAL2269954.1"/>
    <property type="molecule type" value="Genomic_DNA"/>
</dbReference>
<comment type="caution">
    <text evidence="12">The sequence shown here is derived from an EMBL/GenBank/DDBJ whole genome shotgun (WGS) entry which is preliminary data.</text>
</comment>
<dbReference type="PANTHER" id="PTHR23245">
    <property type="entry name" value="TRNA METHYLTRANSFERASE"/>
    <property type="match status" value="1"/>
</dbReference>
<evidence type="ECO:0000256" key="10">
    <source>
        <dbReference type="SAM" id="MobiDB-lite"/>
    </source>
</evidence>
<dbReference type="PANTHER" id="PTHR23245:SF36">
    <property type="entry name" value="TRNA (GUANINE(37)-N1)-METHYLTRANSFERASE"/>
    <property type="match status" value="1"/>
</dbReference>
<comment type="catalytic activity">
    <reaction evidence="9">
        <text>guanosine(37) in tRNA + S-adenosyl-L-methionine = N(1)-methylguanosine(37) in tRNA + S-adenosyl-L-homocysteine + H(+)</text>
        <dbReference type="Rhea" id="RHEA:36899"/>
        <dbReference type="Rhea" id="RHEA-COMP:10145"/>
        <dbReference type="Rhea" id="RHEA-COMP:10147"/>
        <dbReference type="ChEBI" id="CHEBI:15378"/>
        <dbReference type="ChEBI" id="CHEBI:57856"/>
        <dbReference type="ChEBI" id="CHEBI:59789"/>
        <dbReference type="ChEBI" id="CHEBI:73542"/>
        <dbReference type="ChEBI" id="CHEBI:74269"/>
        <dbReference type="EC" id="2.1.1.228"/>
    </reaction>
</comment>
<evidence type="ECO:0000256" key="4">
    <source>
        <dbReference type="ARBA" id="ARBA00022679"/>
    </source>
</evidence>
<dbReference type="Pfam" id="PF25133">
    <property type="entry name" value="TYW2_N_2"/>
    <property type="match status" value="1"/>
</dbReference>
<reference evidence="12 13" key="1">
    <citation type="journal article" date="2024" name="Commun. Biol.">
        <title>Comparative genomic analysis of thermophilic fungi reveals convergent evolutionary adaptations and gene losses.</title>
        <authorList>
            <person name="Steindorff A.S."/>
            <person name="Aguilar-Pontes M.V."/>
            <person name="Robinson A.J."/>
            <person name="Andreopoulos B."/>
            <person name="LaButti K."/>
            <person name="Kuo A."/>
            <person name="Mondo S."/>
            <person name="Riley R."/>
            <person name="Otillar R."/>
            <person name="Haridas S."/>
            <person name="Lipzen A."/>
            <person name="Grimwood J."/>
            <person name="Schmutz J."/>
            <person name="Clum A."/>
            <person name="Reid I.D."/>
            <person name="Moisan M.C."/>
            <person name="Butler G."/>
            <person name="Nguyen T.T.M."/>
            <person name="Dewar K."/>
            <person name="Conant G."/>
            <person name="Drula E."/>
            <person name="Henrissat B."/>
            <person name="Hansel C."/>
            <person name="Singer S."/>
            <person name="Hutchinson M.I."/>
            <person name="de Vries R.P."/>
            <person name="Natvig D.O."/>
            <person name="Powell A.J."/>
            <person name="Tsang A."/>
            <person name="Grigoriev I.V."/>
        </authorList>
    </citation>
    <scope>NUCLEOTIDE SEQUENCE [LARGE SCALE GENOMIC DNA]</scope>
    <source>
        <strain evidence="12 13">ATCC 22073</strain>
    </source>
</reference>
<name>A0ABR4DK64_9PEZI</name>
<dbReference type="Gene3D" id="3.40.50.150">
    <property type="entry name" value="Vaccinia Virus protein VP39"/>
    <property type="match status" value="1"/>
</dbReference>
<dbReference type="Proteomes" id="UP001600064">
    <property type="component" value="Unassembled WGS sequence"/>
</dbReference>
<keyword evidence="2 9" id="KW-0963">Cytoplasm</keyword>
<dbReference type="EC" id="2.1.1.228" evidence="9"/>